<evidence type="ECO:0000259" key="1">
    <source>
        <dbReference type="SMART" id="SM00822"/>
    </source>
</evidence>
<dbReference type="SMART" id="SM00822">
    <property type="entry name" value="PKS_KR"/>
    <property type="match status" value="1"/>
</dbReference>
<reference evidence="2 3" key="1">
    <citation type="journal article" date="2019" name="Emerg. Microbes Infect.">
        <title>Comprehensive subspecies identification of 175 nontuberculous mycobacteria species based on 7547 genomic profiles.</title>
        <authorList>
            <person name="Matsumoto Y."/>
            <person name="Kinjo T."/>
            <person name="Motooka D."/>
            <person name="Nabeya D."/>
            <person name="Jung N."/>
            <person name="Uechi K."/>
            <person name="Horii T."/>
            <person name="Iida T."/>
            <person name="Fujita J."/>
            <person name="Nakamura S."/>
        </authorList>
    </citation>
    <scope>NUCLEOTIDE SEQUENCE [LARGE SCALE GENOMIC DNA]</scope>
    <source>
        <strain evidence="2 3">JCM 13323</strain>
    </source>
</reference>
<dbReference type="PRINTS" id="PR00081">
    <property type="entry name" value="GDHRDH"/>
</dbReference>
<keyword evidence="3" id="KW-1185">Reference proteome</keyword>
<organism evidence="2 3">
    <name type="scientific">Mycolicibacterium psychrotolerans</name>
    <dbReference type="NCBI Taxonomy" id="216929"/>
    <lineage>
        <taxon>Bacteria</taxon>
        <taxon>Bacillati</taxon>
        <taxon>Actinomycetota</taxon>
        <taxon>Actinomycetes</taxon>
        <taxon>Mycobacteriales</taxon>
        <taxon>Mycobacteriaceae</taxon>
        <taxon>Mycolicibacterium</taxon>
    </lineage>
</organism>
<evidence type="ECO:0000313" key="3">
    <source>
        <dbReference type="Proteomes" id="UP000466514"/>
    </source>
</evidence>
<name>A0A7I7MBE3_9MYCO</name>
<dbReference type="GO" id="GO:0016491">
    <property type="term" value="F:oxidoreductase activity"/>
    <property type="evidence" value="ECO:0007669"/>
    <property type="project" value="TreeGrafter"/>
</dbReference>
<dbReference type="Pfam" id="PF00106">
    <property type="entry name" value="adh_short"/>
    <property type="match status" value="1"/>
</dbReference>
<dbReference type="EMBL" id="AP022574">
    <property type="protein sequence ID" value="BBX69475.1"/>
    <property type="molecule type" value="Genomic_DNA"/>
</dbReference>
<dbReference type="InterPro" id="IPR036291">
    <property type="entry name" value="NAD(P)-bd_dom_sf"/>
</dbReference>
<dbReference type="SUPFAM" id="SSF51735">
    <property type="entry name" value="NAD(P)-binding Rossmann-fold domains"/>
    <property type="match status" value="1"/>
</dbReference>
<dbReference type="AlphaFoldDB" id="A0A7I7MBE3"/>
<feature type="domain" description="Ketoreductase" evidence="1">
    <location>
        <begin position="12"/>
        <end position="191"/>
    </location>
</feature>
<accession>A0A7I7MBE3</accession>
<dbReference type="Gene3D" id="3.40.50.720">
    <property type="entry name" value="NAD(P)-binding Rossmann-like Domain"/>
    <property type="match status" value="1"/>
</dbReference>
<dbReference type="KEGG" id="mpsc:MPSYJ_29360"/>
<dbReference type="Proteomes" id="UP000466514">
    <property type="component" value="Chromosome"/>
</dbReference>
<proteinExistence type="predicted"/>
<dbReference type="InterPro" id="IPR057326">
    <property type="entry name" value="KR_dom"/>
</dbReference>
<dbReference type="PANTHER" id="PTHR43313:SF1">
    <property type="entry name" value="3BETA-HYDROXYSTEROID DEHYDROGENASE DHS-16"/>
    <property type="match status" value="1"/>
</dbReference>
<sequence length="309" mass="32536">MRSTTLTPARSKSVLITGASSGLGRAAAVRLAELGYRVFAGVRTESSSSALASVPPSPGELIPVILDVTDAASISRAGSNLEHACVDTGLWGVVNNAGISVSSPLECLPLAALRAQLETNVVGSIAVLQRFLPLLRASEGRIVNVGSGVANLPGPYLAAYAAAQCAKEGLSDALRRELRPLGVRVSVIEPGTVYTPIWGKIRESAEEIIGSAPTEILEVYRERFIDFLNVSERLARASMTLPSDFADAVAAALGAKRPKVRYRVGVDSTGSALARALVPDRMMDALLPLGLDAAARSTYRHREIREVAP</sequence>
<protein>
    <submittedName>
        <fullName evidence="2">Short-chain dehydrogenase</fullName>
    </submittedName>
</protein>
<evidence type="ECO:0000313" key="2">
    <source>
        <dbReference type="EMBL" id="BBX69475.1"/>
    </source>
</evidence>
<dbReference type="InterPro" id="IPR002347">
    <property type="entry name" value="SDR_fam"/>
</dbReference>
<dbReference type="PANTHER" id="PTHR43313">
    <property type="entry name" value="SHORT-CHAIN DEHYDROGENASE/REDUCTASE FAMILY 9C"/>
    <property type="match status" value="1"/>
</dbReference>
<gene>
    <name evidence="2" type="ORF">MPSYJ_29360</name>
</gene>
<dbReference type="GO" id="GO:0008202">
    <property type="term" value="P:steroid metabolic process"/>
    <property type="evidence" value="ECO:0007669"/>
    <property type="project" value="TreeGrafter"/>
</dbReference>